<feature type="region of interest" description="Disordered" evidence="1">
    <location>
        <begin position="56"/>
        <end position="87"/>
    </location>
</feature>
<reference evidence="3" key="1">
    <citation type="submission" date="2017-03" db="EMBL/GenBank/DDBJ databases">
        <title>Genomes of endolithic fungi from Antarctica.</title>
        <authorList>
            <person name="Coleine C."/>
            <person name="Masonjones S."/>
            <person name="Stajich J.E."/>
        </authorList>
    </citation>
    <scope>NUCLEOTIDE SEQUENCE [LARGE SCALE GENOMIC DNA]</scope>
    <source>
        <strain evidence="3">CCFEE 5527</strain>
    </source>
</reference>
<accession>A0A1V8STP6</accession>
<comment type="caution">
    <text evidence="2">The sequence shown here is derived from an EMBL/GenBank/DDBJ whole genome shotgun (WGS) entry which is preliminary data.</text>
</comment>
<dbReference type="Proteomes" id="UP000192596">
    <property type="component" value="Unassembled WGS sequence"/>
</dbReference>
<keyword evidence="3" id="KW-1185">Reference proteome</keyword>
<proteinExistence type="predicted"/>
<dbReference type="EMBL" id="NAJO01000027">
    <property type="protein sequence ID" value="OQO02430.1"/>
    <property type="molecule type" value="Genomic_DNA"/>
</dbReference>
<protein>
    <recommendedName>
        <fullName evidence="4">F-box domain-containing protein</fullName>
    </recommendedName>
</protein>
<gene>
    <name evidence="2" type="ORF">B0A48_11957</name>
</gene>
<name>A0A1V8STP6_9PEZI</name>
<evidence type="ECO:0000313" key="3">
    <source>
        <dbReference type="Proteomes" id="UP000192596"/>
    </source>
</evidence>
<evidence type="ECO:0000313" key="2">
    <source>
        <dbReference type="EMBL" id="OQO02430.1"/>
    </source>
</evidence>
<dbReference type="InParanoid" id="A0A1V8STP6"/>
<dbReference type="AlphaFoldDB" id="A0A1V8STP6"/>
<feature type="compositionally biased region" description="Acidic residues" evidence="1">
    <location>
        <begin position="56"/>
        <end position="71"/>
    </location>
</feature>
<evidence type="ECO:0008006" key="4">
    <source>
        <dbReference type="Google" id="ProtNLM"/>
    </source>
</evidence>
<evidence type="ECO:0000256" key="1">
    <source>
        <dbReference type="SAM" id="MobiDB-lite"/>
    </source>
</evidence>
<organism evidence="2 3">
    <name type="scientific">Cryoendolithus antarcticus</name>
    <dbReference type="NCBI Taxonomy" id="1507870"/>
    <lineage>
        <taxon>Eukaryota</taxon>
        <taxon>Fungi</taxon>
        <taxon>Dikarya</taxon>
        <taxon>Ascomycota</taxon>
        <taxon>Pezizomycotina</taxon>
        <taxon>Dothideomycetes</taxon>
        <taxon>Dothideomycetidae</taxon>
        <taxon>Cladosporiales</taxon>
        <taxon>Cladosporiaceae</taxon>
        <taxon>Cryoendolithus</taxon>
    </lineage>
</organism>
<sequence length="377" mass="42753">MASPTTSKLTTAIDPQAVSHLCQLPPELLLHILDLIFQEHFPFAAATGLDDIVELTDEESDSEDGDFEDDGNSYGSDHSHQSVDSEELEIDDYSDPNYHSILTPDARPSSEDLEILALLDPEEVSRSTYMIPAILRSCRLLRLRGKETFLQYLTEDALHVQRTKSWPSINPQPNSRLSSLPDELLLKIFDHLIDHAQLLRPSIIAYEDTEEQNAAYDAATPRSFTCTSLCAIAWQDGEIKDLQPNMSRASQAPTVVQPKPRPSLTDSTRTEYLSYLPPVIEGDYDRSQVNLQPNSKICSLPNELILNIYEHTFDDHFVITAKGTEFKTSKEHDKYVTAFTTEFRTLPRLLQTCSFLRRLGRKDFHTRVLNNARTSER</sequence>